<dbReference type="InterPro" id="IPR047575">
    <property type="entry name" value="Sm"/>
</dbReference>
<sequence length="97" mass="11438">MTTIVEQDIKKQQDEEESLTESMKQVLKWMDRDVKIETHGGRKFRGKLSCFDQQQNVLLSNAHELMFGEQRYKEFIDQKHKENGTSPSQIEIGKRSH</sequence>
<keyword evidence="4" id="KW-1185">Reference proteome</keyword>
<dbReference type="STRING" id="1054147.F4PUQ6"/>
<evidence type="ECO:0000313" key="3">
    <source>
        <dbReference type="EMBL" id="EGG21075.1"/>
    </source>
</evidence>
<accession>F4PUQ6</accession>
<dbReference type="Proteomes" id="UP000007797">
    <property type="component" value="Unassembled WGS sequence"/>
</dbReference>
<reference evidence="4" key="1">
    <citation type="journal article" date="2011" name="Genome Res.">
        <title>Phylogeny-wide analysis of social amoeba genomes highlights ancient origins for complex intercellular communication.</title>
        <authorList>
            <person name="Heidel A.J."/>
            <person name="Lawal H.M."/>
            <person name="Felder M."/>
            <person name="Schilde C."/>
            <person name="Helps N.R."/>
            <person name="Tunggal B."/>
            <person name="Rivero F."/>
            <person name="John U."/>
            <person name="Schleicher M."/>
            <person name="Eichinger L."/>
            <person name="Platzer M."/>
            <person name="Noegel A.A."/>
            <person name="Schaap P."/>
            <person name="Gloeckner G."/>
        </authorList>
    </citation>
    <scope>NUCLEOTIDE SEQUENCE [LARGE SCALE GENOMIC DNA]</scope>
    <source>
        <strain evidence="4">SH3</strain>
    </source>
</reference>
<dbReference type="GO" id="GO:0003723">
    <property type="term" value="F:RNA binding"/>
    <property type="evidence" value="ECO:0007669"/>
    <property type="project" value="InterPro"/>
</dbReference>
<evidence type="ECO:0000259" key="2">
    <source>
        <dbReference type="PROSITE" id="PS52002"/>
    </source>
</evidence>
<dbReference type="KEGG" id="dfa:DFA_00950"/>
<dbReference type="Pfam" id="PF01423">
    <property type="entry name" value="LSM"/>
    <property type="match status" value="1"/>
</dbReference>
<dbReference type="InterPro" id="IPR001163">
    <property type="entry name" value="Sm_dom_euk/arc"/>
</dbReference>
<dbReference type="EMBL" id="GL883010">
    <property type="protein sequence ID" value="EGG21075.1"/>
    <property type="molecule type" value="Genomic_DNA"/>
</dbReference>
<gene>
    <name evidence="3" type="ORF">DFA_00950</name>
</gene>
<dbReference type="OrthoDB" id="368909at2759"/>
<dbReference type="AlphaFoldDB" id="F4PUQ6"/>
<feature type="region of interest" description="Disordered" evidence="1">
    <location>
        <begin position="76"/>
        <end position="97"/>
    </location>
</feature>
<dbReference type="InterPro" id="IPR010920">
    <property type="entry name" value="LSM_dom_sf"/>
</dbReference>
<dbReference type="Gene3D" id="2.30.30.100">
    <property type="match status" value="1"/>
</dbReference>
<evidence type="ECO:0000256" key="1">
    <source>
        <dbReference type="SAM" id="MobiDB-lite"/>
    </source>
</evidence>
<evidence type="ECO:0000313" key="4">
    <source>
        <dbReference type="Proteomes" id="UP000007797"/>
    </source>
</evidence>
<organism evidence="3 4">
    <name type="scientific">Cavenderia fasciculata</name>
    <name type="common">Slime mold</name>
    <name type="synonym">Dictyostelium fasciculatum</name>
    <dbReference type="NCBI Taxonomy" id="261658"/>
    <lineage>
        <taxon>Eukaryota</taxon>
        <taxon>Amoebozoa</taxon>
        <taxon>Evosea</taxon>
        <taxon>Eumycetozoa</taxon>
        <taxon>Dictyostelia</taxon>
        <taxon>Acytosteliales</taxon>
        <taxon>Cavenderiaceae</taxon>
        <taxon>Cavenderia</taxon>
    </lineage>
</organism>
<dbReference type="RefSeq" id="XP_004358925.1">
    <property type="nucleotide sequence ID" value="XM_004358868.1"/>
</dbReference>
<name>F4PUQ6_CACFS</name>
<dbReference type="SUPFAM" id="SSF50182">
    <property type="entry name" value="Sm-like ribonucleoproteins"/>
    <property type="match status" value="1"/>
</dbReference>
<protein>
    <recommendedName>
        <fullName evidence="2">Sm domain-containing protein</fullName>
    </recommendedName>
</protein>
<dbReference type="PROSITE" id="PS52002">
    <property type="entry name" value="SM"/>
    <property type="match status" value="1"/>
</dbReference>
<dbReference type="GeneID" id="14872883"/>
<proteinExistence type="predicted"/>
<feature type="domain" description="Sm" evidence="2">
    <location>
        <begin position="21"/>
        <end position="96"/>
    </location>
</feature>